<dbReference type="EMBL" id="JBHULN010000001">
    <property type="protein sequence ID" value="MFD2569071.1"/>
    <property type="molecule type" value="Genomic_DNA"/>
</dbReference>
<dbReference type="PROSITE" id="PS50043">
    <property type="entry name" value="HTH_LUXR_2"/>
    <property type="match status" value="1"/>
</dbReference>
<dbReference type="SUPFAM" id="SSF46894">
    <property type="entry name" value="C-terminal effector domain of the bipartite response regulators"/>
    <property type="match status" value="1"/>
</dbReference>
<dbReference type="SMART" id="SM00448">
    <property type="entry name" value="REC"/>
    <property type="match status" value="1"/>
</dbReference>
<dbReference type="PROSITE" id="PS00622">
    <property type="entry name" value="HTH_LUXR_1"/>
    <property type="match status" value="1"/>
</dbReference>
<feature type="modified residue" description="4-aspartylphosphate" evidence="5">
    <location>
        <position position="54"/>
    </location>
</feature>
<dbReference type="SUPFAM" id="SSF52172">
    <property type="entry name" value="CheY-like"/>
    <property type="match status" value="1"/>
</dbReference>
<dbReference type="Proteomes" id="UP001597469">
    <property type="component" value="Unassembled WGS sequence"/>
</dbReference>
<dbReference type="InterPro" id="IPR039420">
    <property type="entry name" value="WalR-like"/>
</dbReference>
<keyword evidence="3" id="KW-0238">DNA-binding</keyword>
<protein>
    <submittedName>
        <fullName evidence="8">Response regulator</fullName>
    </submittedName>
</protein>
<dbReference type="InterPro" id="IPR000792">
    <property type="entry name" value="Tscrpt_reg_LuxR_C"/>
</dbReference>
<comment type="caution">
    <text evidence="8">The sequence shown here is derived from an EMBL/GenBank/DDBJ whole genome shotgun (WGS) entry which is preliminary data.</text>
</comment>
<reference evidence="9" key="1">
    <citation type="journal article" date="2019" name="Int. J. Syst. Evol. Microbiol.">
        <title>The Global Catalogue of Microorganisms (GCM) 10K type strain sequencing project: providing services to taxonomists for standard genome sequencing and annotation.</title>
        <authorList>
            <consortium name="The Broad Institute Genomics Platform"/>
            <consortium name="The Broad Institute Genome Sequencing Center for Infectious Disease"/>
            <person name="Wu L."/>
            <person name="Ma J."/>
        </authorList>
    </citation>
    <scope>NUCLEOTIDE SEQUENCE [LARGE SCALE GENOMIC DNA]</scope>
    <source>
        <strain evidence="9">KCTC 42805</strain>
    </source>
</reference>
<dbReference type="PANTHER" id="PTHR43214">
    <property type="entry name" value="TWO-COMPONENT RESPONSE REGULATOR"/>
    <property type="match status" value="1"/>
</dbReference>
<dbReference type="CDD" id="cd06170">
    <property type="entry name" value="LuxR_C_like"/>
    <property type="match status" value="1"/>
</dbReference>
<evidence type="ECO:0000256" key="5">
    <source>
        <dbReference type="PROSITE-ProRule" id="PRU00169"/>
    </source>
</evidence>
<dbReference type="Pfam" id="PF00196">
    <property type="entry name" value="GerE"/>
    <property type="match status" value="1"/>
</dbReference>
<evidence type="ECO:0000259" key="6">
    <source>
        <dbReference type="PROSITE" id="PS50043"/>
    </source>
</evidence>
<dbReference type="InterPro" id="IPR011006">
    <property type="entry name" value="CheY-like_superfamily"/>
</dbReference>
<evidence type="ECO:0000313" key="9">
    <source>
        <dbReference type="Proteomes" id="UP001597469"/>
    </source>
</evidence>
<dbReference type="PROSITE" id="PS50110">
    <property type="entry name" value="RESPONSE_REGULATORY"/>
    <property type="match status" value="1"/>
</dbReference>
<dbReference type="InterPro" id="IPR058245">
    <property type="entry name" value="NreC/VraR/RcsB-like_REC"/>
</dbReference>
<dbReference type="Gene3D" id="3.40.50.2300">
    <property type="match status" value="1"/>
</dbReference>
<keyword evidence="1 5" id="KW-0597">Phosphoprotein</keyword>
<name>A0ABW5LXT7_9BACT</name>
<feature type="domain" description="Response regulatory" evidence="7">
    <location>
        <begin position="3"/>
        <end position="119"/>
    </location>
</feature>
<keyword evidence="4" id="KW-0804">Transcription</keyword>
<organism evidence="8 9">
    <name type="scientific">Spirosoma soli</name>
    <dbReference type="NCBI Taxonomy" id="1770529"/>
    <lineage>
        <taxon>Bacteria</taxon>
        <taxon>Pseudomonadati</taxon>
        <taxon>Bacteroidota</taxon>
        <taxon>Cytophagia</taxon>
        <taxon>Cytophagales</taxon>
        <taxon>Cytophagaceae</taxon>
        <taxon>Spirosoma</taxon>
    </lineage>
</organism>
<sequence length="204" mass="23215">MQKLLIVDDHRLFAEGVKFLIEHTTNYEVAGIVYTGQAVIPFLARHEIDVLLLDINLPDISGFELLKPIRHLYPRTRILVLSMLHDAHSIERMMEAGASGYCIKSAGQDDLFSAIETVGNGGIYLPSAYFKLRKEPKVSEDRLLTDRETEVIQFISQGRTTNQIASTLFLSKRTVETHRKNIYRKLGIHTNVELTLYAKSHHLI</sequence>
<gene>
    <name evidence="8" type="ORF">ACFSUS_00405</name>
</gene>
<evidence type="ECO:0000256" key="1">
    <source>
        <dbReference type="ARBA" id="ARBA00022553"/>
    </source>
</evidence>
<evidence type="ECO:0000256" key="4">
    <source>
        <dbReference type="ARBA" id="ARBA00023163"/>
    </source>
</evidence>
<proteinExistence type="predicted"/>
<dbReference type="InterPro" id="IPR001789">
    <property type="entry name" value="Sig_transdc_resp-reg_receiver"/>
</dbReference>
<evidence type="ECO:0000256" key="3">
    <source>
        <dbReference type="ARBA" id="ARBA00023125"/>
    </source>
</evidence>
<evidence type="ECO:0000313" key="8">
    <source>
        <dbReference type="EMBL" id="MFD2569071.1"/>
    </source>
</evidence>
<accession>A0ABW5LXT7</accession>
<dbReference type="PANTHER" id="PTHR43214:SF41">
    <property type="entry name" value="NITRATE_NITRITE RESPONSE REGULATOR PROTEIN NARP"/>
    <property type="match status" value="1"/>
</dbReference>
<evidence type="ECO:0000259" key="7">
    <source>
        <dbReference type="PROSITE" id="PS50110"/>
    </source>
</evidence>
<dbReference type="SMART" id="SM00421">
    <property type="entry name" value="HTH_LUXR"/>
    <property type="match status" value="1"/>
</dbReference>
<evidence type="ECO:0000256" key="2">
    <source>
        <dbReference type="ARBA" id="ARBA00023015"/>
    </source>
</evidence>
<dbReference type="InterPro" id="IPR016032">
    <property type="entry name" value="Sig_transdc_resp-reg_C-effctor"/>
</dbReference>
<keyword evidence="2" id="KW-0805">Transcription regulation</keyword>
<keyword evidence="9" id="KW-1185">Reference proteome</keyword>
<dbReference type="PRINTS" id="PR00038">
    <property type="entry name" value="HTHLUXR"/>
</dbReference>
<dbReference type="RefSeq" id="WP_381517502.1">
    <property type="nucleotide sequence ID" value="NZ_JBHULN010000001.1"/>
</dbReference>
<dbReference type="Pfam" id="PF00072">
    <property type="entry name" value="Response_reg"/>
    <property type="match status" value="1"/>
</dbReference>
<dbReference type="CDD" id="cd17535">
    <property type="entry name" value="REC_NarL-like"/>
    <property type="match status" value="1"/>
</dbReference>
<feature type="domain" description="HTH luxR-type" evidence="6">
    <location>
        <begin position="137"/>
        <end position="202"/>
    </location>
</feature>